<dbReference type="RefSeq" id="WP_290115325.1">
    <property type="nucleotide sequence ID" value="NZ_JAUEPL010000064.1"/>
</dbReference>
<protein>
    <submittedName>
        <fullName evidence="2">Uncharacterized protein</fullName>
    </submittedName>
</protein>
<dbReference type="EMBL" id="JAUEPL010000064">
    <property type="protein sequence ID" value="MDN3297887.1"/>
    <property type="molecule type" value="Genomic_DNA"/>
</dbReference>
<evidence type="ECO:0000313" key="3">
    <source>
        <dbReference type="Proteomes" id="UP001174050"/>
    </source>
</evidence>
<organism evidence="2 3">
    <name type="scientific">Streptomyces ficellus</name>
    <dbReference type="NCBI Taxonomy" id="1977088"/>
    <lineage>
        <taxon>Bacteria</taxon>
        <taxon>Bacillati</taxon>
        <taxon>Actinomycetota</taxon>
        <taxon>Actinomycetes</taxon>
        <taxon>Kitasatosporales</taxon>
        <taxon>Streptomycetaceae</taxon>
        <taxon>Streptomyces</taxon>
    </lineage>
</organism>
<dbReference type="Proteomes" id="UP001174050">
    <property type="component" value="Unassembled WGS sequence"/>
</dbReference>
<reference evidence="2" key="1">
    <citation type="submission" date="2023-06" db="EMBL/GenBank/DDBJ databases">
        <title>WGS-Sequencing of Streptomyces ficellus isolate 21 collected from sand in Gara Djebilet Iron Mine in Algeria.</title>
        <authorList>
            <person name="Zegers G.P."/>
            <person name="Gomez A."/>
            <person name="Gueddou A."/>
            <person name="Zahara A.F."/>
            <person name="Worth M."/>
            <person name="Sevigny J.L."/>
            <person name="Tisa L."/>
        </authorList>
    </citation>
    <scope>NUCLEOTIDE SEQUENCE</scope>
    <source>
        <strain evidence="2">AS11</strain>
    </source>
</reference>
<name>A0ABT7ZEF1_9ACTN</name>
<proteinExistence type="predicted"/>
<evidence type="ECO:0000256" key="1">
    <source>
        <dbReference type="SAM" id="MobiDB-lite"/>
    </source>
</evidence>
<sequence>MTLLDGIPDAERDRRPLPVPGGVSGDRPYGDGSLERLHFTAGGRLVAAAPKRP</sequence>
<gene>
    <name evidence="2" type="ORF">QWM81_28380</name>
</gene>
<evidence type="ECO:0000313" key="2">
    <source>
        <dbReference type="EMBL" id="MDN3297887.1"/>
    </source>
</evidence>
<comment type="caution">
    <text evidence="2">The sequence shown here is derived from an EMBL/GenBank/DDBJ whole genome shotgun (WGS) entry which is preliminary data.</text>
</comment>
<feature type="region of interest" description="Disordered" evidence="1">
    <location>
        <begin position="1"/>
        <end position="36"/>
    </location>
</feature>
<accession>A0ABT7ZEF1</accession>
<keyword evidence="3" id="KW-1185">Reference proteome</keyword>